<keyword evidence="1" id="KW-0472">Membrane</keyword>
<keyword evidence="3" id="KW-1185">Reference proteome</keyword>
<keyword evidence="1" id="KW-1133">Transmembrane helix</keyword>
<evidence type="ECO:0000313" key="2">
    <source>
        <dbReference type="EMBL" id="TFK98016.1"/>
    </source>
</evidence>
<protein>
    <submittedName>
        <fullName evidence="2">Uncharacterized protein</fullName>
    </submittedName>
</protein>
<dbReference type="EMBL" id="ML178842">
    <property type="protein sequence ID" value="TFK98016.1"/>
    <property type="molecule type" value="Genomic_DNA"/>
</dbReference>
<evidence type="ECO:0000313" key="3">
    <source>
        <dbReference type="Proteomes" id="UP000305067"/>
    </source>
</evidence>
<reference evidence="2 3" key="1">
    <citation type="journal article" date="2019" name="Nat. Ecol. Evol.">
        <title>Megaphylogeny resolves global patterns of mushroom evolution.</title>
        <authorList>
            <person name="Varga T."/>
            <person name="Krizsan K."/>
            <person name="Foldi C."/>
            <person name="Dima B."/>
            <person name="Sanchez-Garcia M."/>
            <person name="Sanchez-Ramirez S."/>
            <person name="Szollosi G.J."/>
            <person name="Szarkandi J.G."/>
            <person name="Papp V."/>
            <person name="Albert L."/>
            <person name="Andreopoulos W."/>
            <person name="Angelini C."/>
            <person name="Antonin V."/>
            <person name="Barry K.W."/>
            <person name="Bougher N.L."/>
            <person name="Buchanan P."/>
            <person name="Buyck B."/>
            <person name="Bense V."/>
            <person name="Catcheside P."/>
            <person name="Chovatia M."/>
            <person name="Cooper J."/>
            <person name="Damon W."/>
            <person name="Desjardin D."/>
            <person name="Finy P."/>
            <person name="Geml J."/>
            <person name="Haridas S."/>
            <person name="Hughes K."/>
            <person name="Justo A."/>
            <person name="Karasinski D."/>
            <person name="Kautmanova I."/>
            <person name="Kiss B."/>
            <person name="Kocsube S."/>
            <person name="Kotiranta H."/>
            <person name="LaButti K.M."/>
            <person name="Lechner B.E."/>
            <person name="Liimatainen K."/>
            <person name="Lipzen A."/>
            <person name="Lukacs Z."/>
            <person name="Mihaltcheva S."/>
            <person name="Morgado L.N."/>
            <person name="Niskanen T."/>
            <person name="Noordeloos M.E."/>
            <person name="Ohm R.A."/>
            <person name="Ortiz-Santana B."/>
            <person name="Ovrebo C."/>
            <person name="Racz N."/>
            <person name="Riley R."/>
            <person name="Savchenko A."/>
            <person name="Shiryaev A."/>
            <person name="Soop K."/>
            <person name="Spirin V."/>
            <person name="Szebenyi C."/>
            <person name="Tomsovsky M."/>
            <person name="Tulloss R.E."/>
            <person name="Uehling J."/>
            <person name="Grigoriev I.V."/>
            <person name="Vagvolgyi C."/>
            <person name="Papp T."/>
            <person name="Martin F.M."/>
            <person name="Miettinen O."/>
            <person name="Hibbett D.S."/>
            <person name="Nagy L.G."/>
        </authorList>
    </citation>
    <scope>NUCLEOTIDE SEQUENCE [LARGE SCALE GENOMIC DNA]</scope>
    <source>
        <strain evidence="2 3">CBS 309.79</strain>
    </source>
</reference>
<name>A0A5C3Q8X1_9AGAR</name>
<sequence>MSGGIWGSCFSSTTFLLAGGRSLSGTKLINAFLTVSLLAPCVVCAVLPSFCGFPPRS</sequence>
<dbReference type="AlphaFoldDB" id="A0A5C3Q8X1"/>
<gene>
    <name evidence="2" type="ORF">BDV98DRAFT_573354</name>
</gene>
<feature type="transmembrane region" description="Helical" evidence="1">
    <location>
        <begin position="32"/>
        <end position="53"/>
    </location>
</feature>
<keyword evidence="1" id="KW-0812">Transmembrane</keyword>
<organism evidence="2 3">
    <name type="scientific">Pterulicium gracile</name>
    <dbReference type="NCBI Taxonomy" id="1884261"/>
    <lineage>
        <taxon>Eukaryota</taxon>
        <taxon>Fungi</taxon>
        <taxon>Dikarya</taxon>
        <taxon>Basidiomycota</taxon>
        <taxon>Agaricomycotina</taxon>
        <taxon>Agaricomycetes</taxon>
        <taxon>Agaricomycetidae</taxon>
        <taxon>Agaricales</taxon>
        <taxon>Pleurotineae</taxon>
        <taxon>Pterulaceae</taxon>
        <taxon>Pterulicium</taxon>
    </lineage>
</organism>
<evidence type="ECO:0000256" key="1">
    <source>
        <dbReference type="SAM" id="Phobius"/>
    </source>
</evidence>
<accession>A0A5C3Q8X1</accession>
<dbReference type="Proteomes" id="UP000305067">
    <property type="component" value="Unassembled WGS sequence"/>
</dbReference>
<proteinExistence type="predicted"/>